<dbReference type="EMBL" id="BDSP01000108">
    <property type="protein sequence ID" value="GAX16676.1"/>
    <property type="molecule type" value="Genomic_DNA"/>
</dbReference>
<dbReference type="OrthoDB" id="47615at2759"/>
<protein>
    <submittedName>
        <fullName evidence="1">Uncharacterized protein</fullName>
    </submittedName>
</protein>
<keyword evidence="2" id="KW-1185">Reference proteome</keyword>
<accession>A0A1Z5JS10</accession>
<sequence>MAHLFFNGGTCNALHEGESIESYNNHSTLVEMKFNCLDLFKNSGLGTGNFISAFYAMRMVVHAMGPKGDVLIECNDAEETKKELILPWMMGKFPRLRQGDPEWDEQPSAADACRDYKQVPVGYRWKDMVFEMRRMAIAMVGIPSPDHPSAAWAEEHLWSTPSNRYEHGRDYFQLPHPQKGDPPLFPDTEIDDAVLHFRCGDIIMTNHPSFGFMKFGSFSRHISPDVRRIGIVTQPFDQGGLQRRGDAGDEKQRRCKKVVYEFKDHLHEKFPAAEINIWNSVNESIAQTFARMIMANQTVVAISSFGVFPGVTTFGTGYIREPDFMKAPNRWLLTSPIVKKAGNIVLVKEPMIFSGQAKKMWDENTLLDWFKNYD</sequence>
<dbReference type="InParanoid" id="A0A1Z5JS10"/>
<organism evidence="1 2">
    <name type="scientific">Fistulifera solaris</name>
    <name type="common">Oleaginous diatom</name>
    <dbReference type="NCBI Taxonomy" id="1519565"/>
    <lineage>
        <taxon>Eukaryota</taxon>
        <taxon>Sar</taxon>
        <taxon>Stramenopiles</taxon>
        <taxon>Ochrophyta</taxon>
        <taxon>Bacillariophyta</taxon>
        <taxon>Bacillariophyceae</taxon>
        <taxon>Bacillariophycidae</taxon>
        <taxon>Naviculales</taxon>
        <taxon>Naviculaceae</taxon>
        <taxon>Fistulifera</taxon>
    </lineage>
</organism>
<dbReference type="Proteomes" id="UP000198406">
    <property type="component" value="Unassembled WGS sequence"/>
</dbReference>
<dbReference type="AlphaFoldDB" id="A0A1Z5JS10"/>
<reference evidence="1 2" key="1">
    <citation type="journal article" date="2015" name="Plant Cell">
        <title>Oil accumulation by the oleaginous diatom Fistulifera solaris as revealed by the genome and transcriptome.</title>
        <authorList>
            <person name="Tanaka T."/>
            <person name="Maeda Y."/>
            <person name="Veluchamy A."/>
            <person name="Tanaka M."/>
            <person name="Abida H."/>
            <person name="Marechal E."/>
            <person name="Bowler C."/>
            <person name="Muto M."/>
            <person name="Sunaga Y."/>
            <person name="Tanaka M."/>
            <person name="Yoshino T."/>
            <person name="Taniguchi T."/>
            <person name="Fukuda Y."/>
            <person name="Nemoto M."/>
            <person name="Matsumoto M."/>
            <person name="Wong P.S."/>
            <person name="Aburatani S."/>
            <person name="Fujibuchi W."/>
        </authorList>
    </citation>
    <scope>NUCLEOTIDE SEQUENCE [LARGE SCALE GENOMIC DNA]</scope>
    <source>
        <strain evidence="1 2">JPCC DA0580</strain>
    </source>
</reference>
<proteinExistence type="predicted"/>
<gene>
    <name evidence="1" type="ORF">FisN_23Lh192</name>
</gene>
<evidence type="ECO:0000313" key="1">
    <source>
        <dbReference type="EMBL" id="GAX16676.1"/>
    </source>
</evidence>
<comment type="caution">
    <text evidence="1">The sequence shown here is derived from an EMBL/GenBank/DDBJ whole genome shotgun (WGS) entry which is preliminary data.</text>
</comment>
<name>A0A1Z5JS10_FISSO</name>
<evidence type="ECO:0000313" key="2">
    <source>
        <dbReference type="Proteomes" id="UP000198406"/>
    </source>
</evidence>